<dbReference type="PIRSF" id="PIRSF006769">
    <property type="entry name" value="RibD"/>
    <property type="match status" value="1"/>
</dbReference>
<dbReference type="InterPro" id="IPR011549">
    <property type="entry name" value="RibD_C"/>
</dbReference>
<dbReference type="HOGENOM" id="CLU_036590_1_2_7"/>
<comment type="cofactor">
    <cofactor evidence="13 16">
        <name>Zn(2+)</name>
        <dbReference type="ChEBI" id="CHEBI:29105"/>
    </cofactor>
    <text evidence="13 16">Binds 1 zinc ion.</text>
</comment>
<evidence type="ECO:0000259" key="17">
    <source>
        <dbReference type="PROSITE" id="PS51747"/>
    </source>
</evidence>
<dbReference type="AlphaFoldDB" id="A1APE1"/>
<feature type="binding site" evidence="15">
    <location>
        <position position="155"/>
    </location>
    <ligand>
        <name>NADP(+)</name>
        <dbReference type="ChEBI" id="CHEBI:58349"/>
    </ligand>
</feature>
<dbReference type="RefSeq" id="WP_011735501.1">
    <property type="nucleotide sequence ID" value="NC_008609.1"/>
</dbReference>
<evidence type="ECO:0000256" key="13">
    <source>
        <dbReference type="PIRNR" id="PIRNR006769"/>
    </source>
</evidence>
<comment type="similarity">
    <text evidence="4 13">In the N-terminal section; belongs to the cytidine and deoxycytidylate deaminase family.</text>
</comment>
<evidence type="ECO:0000256" key="5">
    <source>
        <dbReference type="ARBA" id="ARBA00007417"/>
    </source>
</evidence>
<comment type="catalytic activity">
    <reaction evidence="13">
        <text>2,5-diamino-6-hydroxy-4-(5-phosphoribosylamino)-pyrimidine + H2O + H(+) = 5-amino-6-(5-phospho-D-ribosylamino)uracil + NH4(+)</text>
        <dbReference type="Rhea" id="RHEA:21868"/>
        <dbReference type="ChEBI" id="CHEBI:15377"/>
        <dbReference type="ChEBI" id="CHEBI:15378"/>
        <dbReference type="ChEBI" id="CHEBI:28938"/>
        <dbReference type="ChEBI" id="CHEBI:58453"/>
        <dbReference type="ChEBI" id="CHEBI:58614"/>
        <dbReference type="EC" id="3.5.4.26"/>
    </reaction>
</comment>
<keyword evidence="7 13" id="KW-0479">Metal-binding</keyword>
<dbReference type="PROSITE" id="PS51747">
    <property type="entry name" value="CYT_DCMP_DEAMINASES_2"/>
    <property type="match status" value="1"/>
</dbReference>
<dbReference type="GO" id="GO:0050661">
    <property type="term" value="F:NADP binding"/>
    <property type="evidence" value="ECO:0007669"/>
    <property type="project" value="InterPro"/>
</dbReference>
<evidence type="ECO:0000256" key="9">
    <source>
        <dbReference type="ARBA" id="ARBA00022833"/>
    </source>
</evidence>
<organism evidence="18 19">
    <name type="scientific">Pelobacter propionicus (strain DSM 2379 / NBRC 103807 / OttBd1)</name>
    <dbReference type="NCBI Taxonomy" id="338966"/>
    <lineage>
        <taxon>Bacteria</taxon>
        <taxon>Pseudomonadati</taxon>
        <taxon>Thermodesulfobacteriota</taxon>
        <taxon>Desulfuromonadia</taxon>
        <taxon>Desulfuromonadales</taxon>
        <taxon>Desulfuromonadaceae</taxon>
        <taxon>Pelobacter</taxon>
    </lineage>
</organism>
<comment type="similarity">
    <text evidence="5 13">In the C-terminal section; belongs to the HTP reductase family.</text>
</comment>
<evidence type="ECO:0000256" key="12">
    <source>
        <dbReference type="ARBA" id="ARBA00023268"/>
    </source>
</evidence>
<evidence type="ECO:0000256" key="4">
    <source>
        <dbReference type="ARBA" id="ARBA00005259"/>
    </source>
</evidence>
<dbReference type="SUPFAM" id="SSF53597">
    <property type="entry name" value="Dihydrofolate reductase-like"/>
    <property type="match status" value="1"/>
</dbReference>
<dbReference type="Pfam" id="PF01872">
    <property type="entry name" value="RibD_C"/>
    <property type="match status" value="1"/>
</dbReference>
<dbReference type="FunFam" id="3.40.140.10:FF:000025">
    <property type="entry name" value="Riboflavin biosynthesis protein RibD"/>
    <property type="match status" value="1"/>
</dbReference>
<dbReference type="GO" id="GO:0008835">
    <property type="term" value="F:diaminohydroxyphosphoribosylaminopyrimidine deaminase activity"/>
    <property type="evidence" value="ECO:0007669"/>
    <property type="project" value="UniProtKB-EC"/>
</dbReference>
<dbReference type="InterPro" id="IPR016192">
    <property type="entry name" value="APOBEC/CMP_deaminase_Zn-bd"/>
</dbReference>
<feature type="binding site" evidence="15">
    <location>
        <position position="205"/>
    </location>
    <ligand>
        <name>substrate</name>
    </ligand>
</feature>
<evidence type="ECO:0000256" key="8">
    <source>
        <dbReference type="ARBA" id="ARBA00022801"/>
    </source>
</evidence>
<protein>
    <recommendedName>
        <fullName evidence="13">Riboflavin biosynthesis protein RibD</fullName>
    </recommendedName>
    <domain>
        <recommendedName>
            <fullName evidence="13">Diaminohydroxyphosphoribosylaminopyrimidine deaminase</fullName>
            <shortName evidence="13">DRAP deaminase</shortName>
            <ecNumber evidence="13">3.5.4.26</ecNumber>
        </recommendedName>
        <alternativeName>
            <fullName evidence="13">Riboflavin-specific deaminase</fullName>
        </alternativeName>
    </domain>
    <domain>
        <recommendedName>
            <fullName evidence="13">5-amino-6-(5-phosphoribosylamino)uracil reductase</fullName>
            <ecNumber evidence="13">1.1.1.193</ecNumber>
        </recommendedName>
        <alternativeName>
            <fullName evidence="13">HTP reductase</fullName>
        </alternativeName>
    </domain>
</protein>
<keyword evidence="19" id="KW-1185">Reference proteome</keyword>
<keyword evidence="11 13" id="KW-0560">Oxidoreductase</keyword>
<keyword evidence="10 13" id="KW-0521">NADP</keyword>
<evidence type="ECO:0000256" key="15">
    <source>
        <dbReference type="PIRSR" id="PIRSR006769-2"/>
    </source>
</evidence>
<feature type="binding site" evidence="15">
    <location>
        <position position="185"/>
    </location>
    <ligand>
        <name>substrate</name>
    </ligand>
</feature>
<dbReference type="PANTHER" id="PTHR38011">
    <property type="entry name" value="DIHYDROFOLATE REDUCTASE FAMILY PROTEIN (AFU_ORTHOLOGUE AFUA_8G06820)"/>
    <property type="match status" value="1"/>
</dbReference>
<dbReference type="STRING" id="338966.Ppro_1596"/>
<evidence type="ECO:0000256" key="14">
    <source>
        <dbReference type="PIRSR" id="PIRSR006769-1"/>
    </source>
</evidence>
<sequence>MTDDIRQMKRALALARRGIGKTSPNPAVGCVIVKDGVIVGTGWHRKAGTSHAEIHALEMAGESARGADVFVTLEPCCHTGKTPPCSQALIRAGVRRVVAGMSDPNPRVSGGGLAELETAGIQVVCGVLEKECRDLNRPFIKQVTTGMPHVTYKCAMTLDGKIATVSGASRWISCQESRTLVHRMRARMDAIMVGVDTIIADDPQLTVRHVRGRNPLRVVVDTRLRTPESVRVLGDGNAVNTLIATAETNPRVHLRYQNQGATILVCDQENGRVSMKDLMFKLGKRGVQSILLEGGGRLAGSMLEQGLIDEFVFFLAPKILGSDGFSPFSLVGRTSMEQASRLNIIKVSRSGIDIVVHARSEAPCSPA</sequence>
<dbReference type="EC" id="3.5.4.26" evidence="13"/>
<evidence type="ECO:0000313" key="18">
    <source>
        <dbReference type="EMBL" id="ABK99211.1"/>
    </source>
</evidence>
<feature type="active site" description="Proton donor" evidence="14">
    <location>
        <position position="53"/>
    </location>
</feature>
<comment type="function">
    <text evidence="1 13">Converts 2,5-diamino-6-(ribosylamino)-4(3h)-pyrimidinone 5'-phosphate into 5-amino-6-(ribosylamino)-2,4(1h,3h)-pyrimidinedione 5'-phosphate.</text>
</comment>
<dbReference type="KEGG" id="ppd:Ppro_1596"/>
<dbReference type="EC" id="1.1.1.193" evidence="13"/>
<comment type="pathway">
    <text evidence="2 13">Cofactor biosynthesis; riboflavin biosynthesis; 5-amino-6-(D-ribitylamino)uracil from GTP: step 2/4.</text>
</comment>
<dbReference type="GO" id="GO:0008270">
    <property type="term" value="F:zinc ion binding"/>
    <property type="evidence" value="ECO:0007669"/>
    <property type="project" value="InterPro"/>
</dbReference>
<dbReference type="PROSITE" id="PS00903">
    <property type="entry name" value="CYT_DCMP_DEAMINASES_1"/>
    <property type="match status" value="1"/>
</dbReference>
<feature type="binding site" evidence="16">
    <location>
        <position position="51"/>
    </location>
    <ligand>
        <name>Zn(2+)</name>
        <dbReference type="ChEBI" id="CHEBI:29105"/>
        <note>catalytic</note>
    </ligand>
</feature>
<gene>
    <name evidence="18" type="ordered locus">Ppro_1596</name>
</gene>
<dbReference type="Gene3D" id="3.40.140.10">
    <property type="entry name" value="Cytidine Deaminase, domain 2"/>
    <property type="match status" value="1"/>
</dbReference>
<comment type="catalytic activity">
    <reaction evidence="13">
        <text>5-amino-6-(5-phospho-D-ribitylamino)uracil + NADP(+) = 5-amino-6-(5-phospho-D-ribosylamino)uracil + NADPH + H(+)</text>
        <dbReference type="Rhea" id="RHEA:17845"/>
        <dbReference type="ChEBI" id="CHEBI:15378"/>
        <dbReference type="ChEBI" id="CHEBI:57783"/>
        <dbReference type="ChEBI" id="CHEBI:58349"/>
        <dbReference type="ChEBI" id="CHEBI:58421"/>
        <dbReference type="ChEBI" id="CHEBI:58453"/>
        <dbReference type="EC" id="1.1.1.193"/>
    </reaction>
</comment>
<keyword evidence="6 13" id="KW-0686">Riboflavin biosynthesis</keyword>
<dbReference type="InterPro" id="IPR016193">
    <property type="entry name" value="Cytidine_deaminase-like"/>
</dbReference>
<dbReference type="UniPathway" id="UPA00275">
    <property type="reaction ID" value="UER00401"/>
</dbReference>
<dbReference type="Proteomes" id="UP000006732">
    <property type="component" value="Chromosome"/>
</dbReference>
<dbReference type="GO" id="GO:0009231">
    <property type="term" value="P:riboflavin biosynthetic process"/>
    <property type="evidence" value="ECO:0007669"/>
    <property type="project" value="UniProtKB-UniPathway"/>
</dbReference>
<feature type="binding site" evidence="15">
    <location>
        <begin position="295"/>
        <end position="301"/>
    </location>
    <ligand>
        <name>NADP(+)</name>
        <dbReference type="ChEBI" id="CHEBI:58349"/>
    </ligand>
</feature>
<dbReference type="Pfam" id="PF00383">
    <property type="entry name" value="dCMP_cyt_deam_1"/>
    <property type="match status" value="1"/>
</dbReference>
<feature type="binding site" evidence="15">
    <location>
        <position position="171"/>
    </location>
    <ligand>
        <name>NADP(+)</name>
        <dbReference type="ChEBI" id="CHEBI:58349"/>
    </ligand>
</feature>
<evidence type="ECO:0000256" key="6">
    <source>
        <dbReference type="ARBA" id="ARBA00022619"/>
    </source>
</evidence>
<name>A1APE1_PELPD</name>
<dbReference type="InterPro" id="IPR004794">
    <property type="entry name" value="Eubact_RibD"/>
</dbReference>
<dbReference type="InterPro" id="IPR002125">
    <property type="entry name" value="CMP_dCMP_dom"/>
</dbReference>
<comment type="pathway">
    <text evidence="3 13">Cofactor biosynthesis; riboflavin biosynthesis; 5-amino-6-(D-ribitylamino)uracil from GTP: step 3/4.</text>
</comment>
<feature type="binding site" evidence="15">
    <location>
        <position position="197"/>
    </location>
    <ligand>
        <name>NADP(+)</name>
        <dbReference type="ChEBI" id="CHEBI:58349"/>
    </ligand>
</feature>
<reference evidence="18 19" key="1">
    <citation type="submission" date="2006-10" db="EMBL/GenBank/DDBJ databases">
        <title>Complete sequence of chromosome of Pelobacter propionicus DSM 2379.</title>
        <authorList>
            <consortium name="US DOE Joint Genome Institute"/>
            <person name="Copeland A."/>
            <person name="Lucas S."/>
            <person name="Lapidus A."/>
            <person name="Barry K."/>
            <person name="Detter J.C."/>
            <person name="Glavina del Rio T."/>
            <person name="Hammon N."/>
            <person name="Israni S."/>
            <person name="Dalin E."/>
            <person name="Tice H."/>
            <person name="Pitluck S."/>
            <person name="Saunders E."/>
            <person name="Brettin T."/>
            <person name="Bruce D."/>
            <person name="Han C."/>
            <person name="Tapia R."/>
            <person name="Schmutz J."/>
            <person name="Larimer F."/>
            <person name="Land M."/>
            <person name="Hauser L."/>
            <person name="Kyrpides N."/>
            <person name="Kim E."/>
            <person name="Lovley D."/>
            <person name="Richardson P."/>
        </authorList>
    </citation>
    <scope>NUCLEOTIDE SEQUENCE [LARGE SCALE GENOMIC DNA]</scope>
    <source>
        <strain evidence="19">DSM 2379 / NBRC 103807 / OttBd1</strain>
    </source>
</reference>
<dbReference type="NCBIfam" id="TIGR00227">
    <property type="entry name" value="ribD_Cterm"/>
    <property type="match status" value="1"/>
</dbReference>
<dbReference type="OrthoDB" id="9800865at2"/>
<evidence type="ECO:0000256" key="2">
    <source>
        <dbReference type="ARBA" id="ARBA00004882"/>
    </source>
</evidence>
<feature type="binding site" evidence="15">
    <location>
        <position position="293"/>
    </location>
    <ligand>
        <name>substrate</name>
    </ligand>
</feature>
<evidence type="ECO:0000256" key="7">
    <source>
        <dbReference type="ARBA" id="ARBA00022723"/>
    </source>
</evidence>
<evidence type="ECO:0000313" key="19">
    <source>
        <dbReference type="Proteomes" id="UP000006732"/>
    </source>
</evidence>
<evidence type="ECO:0000256" key="3">
    <source>
        <dbReference type="ARBA" id="ARBA00004910"/>
    </source>
</evidence>
<dbReference type="GO" id="GO:0008703">
    <property type="term" value="F:5-amino-6-(5-phosphoribosylamino)uracil reductase activity"/>
    <property type="evidence" value="ECO:0007669"/>
    <property type="project" value="UniProtKB-EC"/>
</dbReference>
<dbReference type="eggNOG" id="COG0117">
    <property type="taxonomic scope" value="Bacteria"/>
</dbReference>
<evidence type="ECO:0000256" key="16">
    <source>
        <dbReference type="PIRSR" id="PIRSR006769-3"/>
    </source>
</evidence>
<evidence type="ECO:0000256" key="11">
    <source>
        <dbReference type="ARBA" id="ARBA00023002"/>
    </source>
</evidence>
<feature type="binding site" evidence="15">
    <location>
        <position position="208"/>
    </location>
    <ligand>
        <name>substrate</name>
    </ligand>
</feature>
<keyword evidence="12" id="KW-0511">Multifunctional enzyme</keyword>
<dbReference type="InterPro" id="IPR024072">
    <property type="entry name" value="DHFR-like_dom_sf"/>
</dbReference>
<dbReference type="CDD" id="cd01284">
    <property type="entry name" value="Riboflavin_deaminase-reductase"/>
    <property type="match status" value="1"/>
</dbReference>
<feature type="binding site" evidence="15">
    <location>
        <position position="169"/>
    </location>
    <ligand>
        <name>NADP(+)</name>
        <dbReference type="ChEBI" id="CHEBI:58349"/>
    </ligand>
</feature>
<proteinExistence type="inferred from homology"/>
<keyword evidence="8 13" id="KW-0378">Hydrolase</keyword>
<evidence type="ECO:0000256" key="10">
    <source>
        <dbReference type="ARBA" id="ARBA00022857"/>
    </source>
</evidence>
<dbReference type="EMBL" id="CP000482">
    <property type="protein sequence ID" value="ABK99211.1"/>
    <property type="molecule type" value="Genomic_DNA"/>
</dbReference>
<accession>A1APE1</accession>
<dbReference type="eggNOG" id="COG1985">
    <property type="taxonomic scope" value="Bacteria"/>
</dbReference>
<dbReference type="SUPFAM" id="SSF53927">
    <property type="entry name" value="Cytidine deaminase-like"/>
    <property type="match status" value="1"/>
</dbReference>
<keyword evidence="9 13" id="KW-0862">Zinc</keyword>
<dbReference type="NCBIfam" id="TIGR00326">
    <property type="entry name" value="eubact_ribD"/>
    <property type="match status" value="1"/>
</dbReference>
<feature type="binding site" evidence="15">
    <location>
        <position position="201"/>
    </location>
    <ligand>
        <name>NADP(+)</name>
        <dbReference type="ChEBI" id="CHEBI:58349"/>
    </ligand>
</feature>
<feature type="binding site" evidence="16">
    <location>
        <position position="85"/>
    </location>
    <ligand>
        <name>Zn(2+)</name>
        <dbReference type="ChEBI" id="CHEBI:29105"/>
        <note>catalytic</note>
    </ligand>
</feature>
<feature type="domain" description="CMP/dCMP-type deaminase" evidence="17">
    <location>
        <begin position="2"/>
        <end position="124"/>
    </location>
</feature>
<dbReference type="InterPro" id="IPR002734">
    <property type="entry name" value="RibDG_C"/>
</dbReference>
<dbReference type="InterPro" id="IPR050765">
    <property type="entry name" value="Riboflavin_Biosynth_HTPR"/>
</dbReference>
<dbReference type="Gene3D" id="3.40.430.10">
    <property type="entry name" value="Dihydrofolate Reductase, subunit A"/>
    <property type="match status" value="1"/>
</dbReference>
<evidence type="ECO:0000256" key="1">
    <source>
        <dbReference type="ARBA" id="ARBA00002151"/>
    </source>
</evidence>
<feature type="binding site" evidence="16">
    <location>
        <position position="76"/>
    </location>
    <ligand>
        <name>Zn(2+)</name>
        <dbReference type="ChEBI" id="CHEBI:29105"/>
        <note>catalytic</note>
    </ligand>
</feature>
<dbReference type="PANTHER" id="PTHR38011:SF7">
    <property type="entry name" value="2,5-DIAMINO-6-RIBOSYLAMINO-4(3H)-PYRIMIDINONE 5'-PHOSPHATE REDUCTASE"/>
    <property type="match status" value="1"/>
</dbReference>
<feature type="binding site" evidence="15">
    <location>
        <position position="222"/>
    </location>
    <ligand>
        <name>NADP(+)</name>
        <dbReference type="ChEBI" id="CHEBI:58349"/>
    </ligand>
</feature>